<sequence length="345" mass="40642">MTITLDTKQTNLLEELSQIAIELNKPKSLLKFFNKTNLKSGIYLFGPVGTGKTMLMNSFFEKLNVPKIIIHYQNFMQDIHKTMHKLQLENQKDIVPKIAKDYAKKTKVLGIDEFEIKDITDAMIIGRLFDELIKQNVFIFITSNSQPNNLYKDGLQRNPFLPFIDKINNEFYVKYLDNHHDYRFDKALNVKGDRIIYPLTLKNQDKFQKIIADISDNNFIPQTIEVLGREISFQKVHKRILITDFNELFTRNLSYIDYVNICQKFNIIIVQNMQIIPPDNTNLAVRFINFIDNAYFYKILLFMSLEDNPNKIYQGSARTEEFKRTVSRLNEMNSEAYLLNNDFRN</sequence>
<dbReference type="NCBIfam" id="NF040713">
    <property type="entry name" value="ZapE"/>
    <property type="match status" value="1"/>
</dbReference>
<evidence type="ECO:0000256" key="1">
    <source>
        <dbReference type="ARBA" id="ARBA00022741"/>
    </source>
</evidence>
<dbReference type="Gene3D" id="3.40.50.300">
    <property type="entry name" value="P-loop containing nucleotide triphosphate hydrolases"/>
    <property type="match status" value="1"/>
</dbReference>
<dbReference type="PANTHER" id="PTHR12169:SF6">
    <property type="entry name" value="AFG1-LIKE ATPASE"/>
    <property type="match status" value="1"/>
</dbReference>
<proteinExistence type="predicted"/>
<protein>
    <submittedName>
        <fullName evidence="3">Archaeal ATPase family protein</fullName>
    </submittedName>
</protein>
<evidence type="ECO:0000313" key="3">
    <source>
        <dbReference type="EMBL" id="KJV89425.1"/>
    </source>
</evidence>
<dbReference type="EMBL" id="LAOI01000001">
    <property type="protein sequence ID" value="KJV89425.1"/>
    <property type="molecule type" value="Genomic_DNA"/>
</dbReference>
<evidence type="ECO:0000313" key="4">
    <source>
        <dbReference type="Proteomes" id="UP000033661"/>
    </source>
</evidence>
<evidence type="ECO:0000256" key="2">
    <source>
        <dbReference type="ARBA" id="ARBA00022840"/>
    </source>
</evidence>
<dbReference type="InterPro" id="IPR005654">
    <property type="entry name" value="ATPase_AFG1-like"/>
</dbReference>
<dbReference type="PATRIC" id="fig|1359193.3.peg.384"/>
<organism evidence="3 4">
    <name type="scientific">Rickettsia bellii str. RML An4</name>
    <dbReference type="NCBI Taxonomy" id="1359193"/>
    <lineage>
        <taxon>Bacteria</taxon>
        <taxon>Pseudomonadati</taxon>
        <taxon>Pseudomonadota</taxon>
        <taxon>Alphaproteobacteria</taxon>
        <taxon>Rickettsiales</taxon>
        <taxon>Rickettsiaceae</taxon>
        <taxon>Rickettsieae</taxon>
        <taxon>Rickettsia</taxon>
        <taxon>belli group</taxon>
    </lineage>
</organism>
<dbReference type="AlphaFoldDB" id="A0A0F3QA19"/>
<dbReference type="InterPro" id="IPR027417">
    <property type="entry name" value="P-loop_NTPase"/>
</dbReference>
<name>A0A0F3QA19_RICBE</name>
<dbReference type="GO" id="GO:0016887">
    <property type="term" value="F:ATP hydrolysis activity"/>
    <property type="evidence" value="ECO:0007669"/>
    <property type="project" value="InterPro"/>
</dbReference>
<keyword evidence="4" id="KW-1185">Reference proteome</keyword>
<keyword evidence="2" id="KW-0067">ATP-binding</keyword>
<gene>
    <name evidence="3" type="ORF">RBEAN4_0402</name>
</gene>
<dbReference type="RefSeq" id="WP_045798800.1">
    <property type="nucleotide sequence ID" value="NZ_LAOI01000001.1"/>
</dbReference>
<accession>A0A0F3QA19</accession>
<dbReference type="PANTHER" id="PTHR12169">
    <property type="entry name" value="ATPASE N2B"/>
    <property type="match status" value="1"/>
</dbReference>
<dbReference type="GO" id="GO:0005737">
    <property type="term" value="C:cytoplasm"/>
    <property type="evidence" value="ECO:0007669"/>
    <property type="project" value="TreeGrafter"/>
</dbReference>
<dbReference type="Proteomes" id="UP000033661">
    <property type="component" value="Unassembled WGS sequence"/>
</dbReference>
<comment type="caution">
    <text evidence="3">The sequence shown here is derived from an EMBL/GenBank/DDBJ whole genome shotgun (WGS) entry which is preliminary data.</text>
</comment>
<keyword evidence="1" id="KW-0547">Nucleotide-binding</keyword>
<reference evidence="3 4" key="1">
    <citation type="submission" date="2015-02" db="EMBL/GenBank/DDBJ databases">
        <title>Genome Sequencing of Rickettsiales.</title>
        <authorList>
            <person name="Daugherty S.C."/>
            <person name="Su Q."/>
            <person name="Abolude K."/>
            <person name="Beier-Sexton M."/>
            <person name="Carlyon J.A."/>
            <person name="Carter R."/>
            <person name="Day N.P."/>
            <person name="Dumler S.J."/>
            <person name="Dyachenko V."/>
            <person name="Godinez A."/>
            <person name="Kurtti T.J."/>
            <person name="Lichay M."/>
            <person name="Mullins K.E."/>
            <person name="Ott S."/>
            <person name="Pappas-Brown V."/>
            <person name="Paris D.H."/>
            <person name="Patel P."/>
            <person name="Richards A.L."/>
            <person name="Sadzewicz L."/>
            <person name="Sears K."/>
            <person name="Seidman D."/>
            <person name="Sengamalay N."/>
            <person name="Stenos J."/>
            <person name="Tallon L.J."/>
            <person name="Vincent G."/>
            <person name="Fraser C.M."/>
            <person name="Munderloh U."/>
            <person name="Dunning-Hotopp J.C."/>
        </authorList>
    </citation>
    <scope>NUCLEOTIDE SEQUENCE [LARGE SCALE GENOMIC DNA]</scope>
    <source>
        <strain evidence="3 4">RML An4</strain>
    </source>
</reference>
<dbReference type="SUPFAM" id="SSF52540">
    <property type="entry name" value="P-loop containing nucleoside triphosphate hydrolases"/>
    <property type="match status" value="1"/>
</dbReference>
<dbReference type="GO" id="GO:0005524">
    <property type="term" value="F:ATP binding"/>
    <property type="evidence" value="ECO:0007669"/>
    <property type="project" value="UniProtKB-KW"/>
</dbReference>
<dbReference type="Pfam" id="PF03969">
    <property type="entry name" value="AFG1_ATPase"/>
    <property type="match status" value="1"/>
</dbReference>